<evidence type="ECO:0000256" key="6">
    <source>
        <dbReference type="ARBA" id="ARBA00022801"/>
    </source>
</evidence>
<dbReference type="Pfam" id="PF12792">
    <property type="entry name" value="CSS-motif"/>
    <property type="match status" value="1"/>
</dbReference>
<proteinExistence type="predicted"/>
<evidence type="ECO:0000256" key="1">
    <source>
        <dbReference type="ARBA" id="ARBA00004651"/>
    </source>
</evidence>
<keyword evidence="8 10" id="KW-0472">Membrane</keyword>
<accession>A0A0K4AHJ0</accession>
<sequence>MLIIDQSAITRFYWQLYYNFLGCITLMRGETCMVFNKKMFVLIIIPGILGVLLSFAMSIFQMNRDTTITAGILLKQLDNVTQIVQHTTKLTSILVMKPCKDILEQLIANGALTPYVRTTGLIENNFQICSSVSGFKKMNVNDVYGTSFHNKNKESRIVSISGTSFVPGKTAIVFLMPIGNDMTAFSIVESRYIYDLMDVLDDENDDSFSLRFTEGPAIISGVNNNDRLYMLKRDFNSAISQARLTVTTPMISLYPYIISNVLYILPLSIILSFILYFLWQHWMSRKMSLAEEIKKGMSSGEFSVHYQPVCDTTTKACLGVEALMRWQREDGKNISPVVFIRAAEEENLIIPLTKHLFELIIQDVQSWKVKKPFHLGINIAAEHLAHPDFVGDVLHIKNAISDKFNIVLEITERNLVEDTDLALQKINELRIHGCEFAVDDFGTGYCSLGLLQKLSVDYLKIDKSFIDTLTTAEDETPVLDIIIKLSNRLNLITIAEGVSTPHQAEYLIHNNVTLVQGYLYAKPMKATEFYQWYVNR</sequence>
<dbReference type="SUPFAM" id="SSF141868">
    <property type="entry name" value="EAL domain-like"/>
    <property type="match status" value="1"/>
</dbReference>
<dbReference type="GO" id="GO:0005886">
    <property type="term" value="C:plasma membrane"/>
    <property type="evidence" value="ECO:0007669"/>
    <property type="project" value="UniProtKB-SubCell"/>
</dbReference>
<dbReference type="InterPro" id="IPR001633">
    <property type="entry name" value="EAL_dom"/>
</dbReference>
<dbReference type="Pfam" id="PF00563">
    <property type="entry name" value="EAL"/>
    <property type="match status" value="1"/>
</dbReference>
<name>A0A0K4AHJ0_ECOLX</name>
<evidence type="ECO:0000256" key="7">
    <source>
        <dbReference type="ARBA" id="ARBA00022989"/>
    </source>
</evidence>
<dbReference type="Proteomes" id="UP000254219">
    <property type="component" value="Unassembled WGS sequence"/>
</dbReference>
<reference evidence="13 14" key="1">
    <citation type="submission" date="2018-06" db="EMBL/GenBank/DDBJ databases">
        <authorList>
            <consortium name="Pathogen Informatics"/>
            <person name="Doyle S."/>
        </authorList>
    </citation>
    <scope>NUCLEOTIDE SEQUENCE [LARGE SCALE GENOMIC DNA]</scope>
    <source>
        <strain evidence="13 14">NCTC11181</strain>
    </source>
</reference>
<feature type="transmembrane region" description="Helical" evidence="10">
    <location>
        <begin position="40"/>
        <end position="60"/>
    </location>
</feature>
<evidence type="ECO:0000256" key="10">
    <source>
        <dbReference type="SAM" id="Phobius"/>
    </source>
</evidence>
<comment type="catalytic activity">
    <reaction evidence="9">
        <text>3',3'-c-di-GMP + H2O = 5'-phosphoguanylyl(3'-&gt;5')guanosine + H(+)</text>
        <dbReference type="Rhea" id="RHEA:24902"/>
        <dbReference type="ChEBI" id="CHEBI:15377"/>
        <dbReference type="ChEBI" id="CHEBI:15378"/>
        <dbReference type="ChEBI" id="CHEBI:58754"/>
        <dbReference type="ChEBI" id="CHEBI:58805"/>
        <dbReference type="EC" id="3.1.4.52"/>
    </reaction>
</comment>
<keyword evidence="7 10" id="KW-1133">Transmembrane helix</keyword>
<keyword evidence="4" id="KW-0973">c-di-GMP</keyword>
<evidence type="ECO:0000256" key="5">
    <source>
        <dbReference type="ARBA" id="ARBA00022692"/>
    </source>
</evidence>
<dbReference type="Proteomes" id="UP000594864">
    <property type="component" value="Chromosome"/>
</dbReference>
<dbReference type="AlphaFoldDB" id="A0A0K4AHJ0"/>
<keyword evidence="5 10" id="KW-0812">Transmembrane</keyword>
<evidence type="ECO:0000313" key="13">
    <source>
        <dbReference type="EMBL" id="STD34230.1"/>
    </source>
</evidence>
<feature type="domain" description="EAL" evidence="11">
    <location>
        <begin position="286"/>
        <end position="536"/>
    </location>
</feature>
<evidence type="ECO:0000259" key="11">
    <source>
        <dbReference type="PROSITE" id="PS50883"/>
    </source>
</evidence>
<dbReference type="InterPro" id="IPR024744">
    <property type="entry name" value="CSS-motif_dom"/>
</dbReference>
<protein>
    <recommendedName>
        <fullName evidence="2">cyclic-guanylate-specific phosphodiesterase</fullName>
        <ecNumber evidence="2">3.1.4.52</ecNumber>
    </recommendedName>
</protein>
<reference evidence="12 15" key="2">
    <citation type="submission" date="2020-12" db="EMBL/GenBank/DDBJ databases">
        <title>FDA dAtabase for Regulatory Grade micrObial Sequences (FDA-ARGOS): Supporting development and validation of Infectious Disease Dx tests.</title>
        <authorList>
            <person name="Sproer C."/>
            <person name="Gronow S."/>
            <person name="Severitt S."/>
            <person name="Schroder I."/>
            <person name="Tallon L."/>
            <person name="Sadzewicz L."/>
            <person name="Zhao X."/>
            <person name="Boylan J."/>
            <person name="Ott S."/>
            <person name="Bowen H."/>
            <person name="Vavikolanu K."/>
            <person name="Mehta A."/>
            <person name="Aluvathingal J."/>
            <person name="Nadendla S."/>
            <person name="Lowell S."/>
            <person name="Myers T."/>
            <person name="Yan Y."/>
            <person name="Sichtig H."/>
        </authorList>
    </citation>
    <scope>NUCLEOTIDE SEQUENCE [LARGE SCALE GENOMIC DNA]</scope>
    <source>
        <strain evidence="12 15">FDAARGOS_945</strain>
    </source>
</reference>
<evidence type="ECO:0000256" key="4">
    <source>
        <dbReference type="ARBA" id="ARBA00022636"/>
    </source>
</evidence>
<dbReference type="RefSeq" id="WP_122986164.1">
    <property type="nucleotide sequence ID" value="NZ_CP043542.1"/>
</dbReference>
<dbReference type="GO" id="GO:0071111">
    <property type="term" value="F:cyclic-guanylate-specific phosphodiesterase activity"/>
    <property type="evidence" value="ECO:0007669"/>
    <property type="project" value="UniProtKB-EC"/>
</dbReference>
<dbReference type="PANTHER" id="PTHR33121:SF81">
    <property type="entry name" value="CYCLIC DI-GMP PHOSPHODIESTERASE PDEB-RELATED"/>
    <property type="match status" value="1"/>
</dbReference>
<evidence type="ECO:0000313" key="14">
    <source>
        <dbReference type="Proteomes" id="UP000254219"/>
    </source>
</evidence>
<feature type="transmembrane region" description="Helical" evidence="10">
    <location>
        <begin position="12"/>
        <end position="28"/>
    </location>
</feature>
<gene>
    <name evidence="13" type="primary">rtn_1</name>
    <name evidence="12" type="ORF">I6H02_24230</name>
    <name evidence="13" type="ORF">NCTC11181_00224</name>
</gene>
<evidence type="ECO:0000256" key="8">
    <source>
        <dbReference type="ARBA" id="ARBA00023136"/>
    </source>
</evidence>
<evidence type="ECO:0000313" key="12">
    <source>
        <dbReference type="EMBL" id="QPR04597.1"/>
    </source>
</evidence>
<keyword evidence="6" id="KW-0378">Hydrolase</keyword>
<dbReference type="PANTHER" id="PTHR33121">
    <property type="entry name" value="CYCLIC DI-GMP PHOSPHODIESTERASE PDEF"/>
    <property type="match status" value="1"/>
</dbReference>
<dbReference type="CDD" id="cd01948">
    <property type="entry name" value="EAL"/>
    <property type="match status" value="1"/>
</dbReference>
<comment type="subcellular location">
    <subcellularLocation>
        <location evidence="1">Cell membrane</location>
        <topology evidence="1">Multi-pass membrane protein</topology>
    </subcellularLocation>
</comment>
<evidence type="ECO:0000256" key="2">
    <source>
        <dbReference type="ARBA" id="ARBA00012282"/>
    </source>
</evidence>
<keyword evidence="3" id="KW-1003">Cell membrane</keyword>
<evidence type="ECO:0000256" key="9">
    <source>
        <dbReference type="ARBA" id="ARBA00034290"/>
    </source>
</evidence>
<dbReference type="Gene3D" id="3.20.20.450">
    <property type="entry name" value="EAL domain"/>
    <property type="match status" value="1"/>
</dbReference>
<dbReference type="EMBL" id="UFYN01000002">
    <property type="protein sequence ID" value="STD34230.1"/>
    <property type="molecule type" value="Genomic_DNA"/>
</dbReference>
<dbReference type="EMBL" id="CP065611">
    <property type="protein sequence ID" value="QPR04597.1"/>
    <property type="molecule type" value="Genomic_DNA"/>
</dbReference>
<evidence type="ECO:0000256" key="3">
    <source>
        <dbReference type="ARBA" id="ARBA00022475"/>
    </source>
</evidence>
<dbReference type="PROSITE" id="PS50883">
    <property type="entry name" value="EAL"/>
    <property type="match status" value="1"/>
</dbReference>
<dbReference type="EC" id="3.1.4.52" evidence="2"/>
<dbReference type="InterPro" id="IPR050706">
    <property type="entry name" value="Cyclic-di-GMP_PDE-like"/>
</dbReference>
<organism evidence="12 15">
    <name type="scientific">Escherichia coli</name>
    <dbReference type="NCBI Taxonomy" id="562"/>
    <lineage>
        <taxon>Bacteria</taxon>
        <taxon>Pseudomonadati</taxon>
        <taxon>Pseudomonadota</taxon>
        <taxon>Gammaproteobacteria</taxon>
        <taxon>Enterobacterales</taxon>
        <taxon>Enterobacteriaceae</taxon>
        <taxon>Escherichia</taxon>
    </lineage>
</organism>
<evidence type="ECO:0000313" key="15">
    <source>
        <dbReference type="Proteomes" id="UP000594864"/>
    </source>
</evidence>
<dbReference type="SMART" id="SM00052">
    <property type="entry name" value="EAL"/>
    <property type="match status" value="1"/>
</dbReference>
<dbReference type="InterPro" id="IPR035919">
    <property type="entry name" value="EAL_sf"/>
</dbReference>
<feature type="transmembrane region" description="Helical" evidence="10">
    <location>
        <begin position="253"/>
        <end position="279"/>
    </location>
</feature>